<dbReference type="EMBL" id="HG994590">
    <property type="protein sequence ID" value="CAF2808214.1"/>
    <property type="molecule type" value="Genomic_DNA"/>
</dbReference>
<comment type="similarity">
    <text evidence="1">Belongs to the ATG101 family.</text>
</comment>
<gene>
    <name evidence="4" type="primary">ATGA1</name>
    <name evidence="6" type="ORF">LSAA_3132</name>
</gene>
<dbReference type="PANTHER" id="PTHR13292">
    <property type="entry name" value="AUTOPHAGY-RELATED PROTEIN 101"/>
    <property type="match status" value="1"/>
</dbReference>
<dbReference type="Pfam" id="PF07855">
    <property type="entry name" value="ATG101"/>
    <property type="match status" value="1"/>
</dbReference>
<dbReference type="GO" id="GO:0000045">
    <property type="term" value="P:autophagosome assembly"/>
    <property type="evidence" value="ECO:0007669"/>
    <property type="project" value="TreeGrafter"/>
</dbReference>
<dbReference type="GO" id="GO:1990316">
    <property type="term" value="C:Atg1/ULK1 kinase complex"/>
    <property type="evidence" value="ECO:0007669"/>
    <property type="project" value="TreeGrafter"/>
</dbReference>
<dbReference type="InterPro" id="IPR012445">
    <property type="entry name" value="ATG101"/>
</dbReference>
<reference evidence="5" key="1">
    <citation type="submission" date="2010-03" db="EMBL/GenBank/DDBJ databases">
        <title>Atlantic Lepeophtheirus salmonis ESTs and full-length cDNAs.</title>
        <authorList>
            <person name="Yasuike M."/>
            <person name="von Schalburg K."/>
            <person name="Cooper G."/>
            <person name="Leong J."/>
            <person name="Nilsen F."/>
            <person name="Jones S.R.M."/>
            <person name="Koop B.F."/>
        </authorList>
    </citation>
    <scope>NUCLEOTIDE SEQUENCE</scope>
    <source>
        <strain evidence="5">Atlantic form</strain>
        <tissue evidence="5">Mixed tissue</tissue>
    </source>
</reference>
<reference evidence="4" key="2">
    <citation type="submission" date="2010-03" db="EMBL/GenBank/DDBJ databases">
        <title>Lepeophtheirus salmonis ESTs and full-length cDNAs.</title>
        <authorList>
            <person name="Yasuike M."/>
            <person name="von Schalburg K."/>
            <person name="Cooper G."/>
            <person name="Leong J."/>
            <person name="Jones S.R.M."/>
            <person name="Koop B.F."/>
        </authorList>
    </citation>
    <scope>NUCLEOTIDE SEQUENCE</scope>
    <source>
        <tissue evidence="4">Whole</tissue>
    </source>
</reference>
<reference evidence="6" key="4">
    <citation type="submission" date="2021-02" db="EMBL/GenBank/DDBJ databases">
        <authorList>
            <person name="Bekaert M."/>
        </authorList>
    </citation>
    <scope>NUCLEOTIDE SEQUENCE</scope>
    <source>
        <strain evidence="6">IoA-00</strain>
    </source>
</reference>
<proteinExistence type="evidence at transcript level"/>
<keyword evidence="8" id="KW-1185">Reference proteome</keyword>
<protein>
    <recommendedName>
        <fullName evidence="2">Autophagy-related protein 101</fullName>
    </recommendedName>
</protein>
<accession>D3PGJ2</accession>
<dbReference type="EMBL" id="BT120748">
    <property type="protein sequence ID" value="ADD24388.1"/>
    <property type="molecule type" value="mRNA"/>
</dbReference>
<dbReference type="AlphaFoldDB" id="D3PGJ2"/>
<keyword evidence="3" id="KW-0072">Autophagy</keyword>
<evidence type="ECO:0000256" key="1">
    <source>
        <dbReference type="ARBA" id="ARBA00007130"/>
    </source>
</evidence>
<organism evidence="4">
    <name type="scientific">Lepeophtheirus salmonis</name>
    <name type="common">Salmon louse</name>
    <name type="synonym">Caligus salmonis</name>
    <dbReference type="NCBI Taxonomy" id="72036"/>
    <lineage>
        <taxon>Eukaryota</taxon>
        <taxon>Metazoa</taxon>
        <taxon>Ecdysozoa</taxon>
        <taxon>Arthropoda</taxon>
        <taxon>Crustacea</taxon>
        <taxon>Multicrustacea</taxon>
        <taxon>Hexanauplia</taxon>
        <taxon>Copepoda</taxon>
        <taxon>Siphonostomatoida</taxon>
        <taxon>Caligidae</taxon>
        <taxon>Lepeophtheirus</taxon>
    </lineage>
</organism>
<dbReference type="GO" id="GO:0000407">
    <property type="term" value="C:phagophore assembly site"/>
    <property type="evidence" value="ECO:0007669"/>
    <property type="project" value="TreeGrafter"/>
</dbReference>
<evidence type="ECO:0000313" key="5">
    <source>
        <dbReference type="EMBL" id="ADD38049.1"/>
    </source>
</evidence>
<evidence type="ECO:0000256" key="3">
    <source>
        <dbReference type="ARBA" id="ARBA00023006"/>
    </source>
</evidence>
<reference evidence="7" key="3">
    <citation type="submission" date="2014-05" db="EMBL/GenBank/DDBJ databases">
        <authorList>
            <person name="Chronopoulou M."/>
        </authorList>
    </citation>
    <scope>NUCLEOTIDE SEQUENCE</scope>
    <source>
        <tissue evidence="7">Whole organism</tissue>
    </source>
</reference>
<dbReference type="GO" id="GO:0019901">
    <property type="term" value="F:protein kinase binding"/>
    <property type="evidence" value="ECO:0007669"/>
    <property type="project" value="TreeGrafter"/>
</dbReference>
<evidence type="ECO:0000256" key="2">
    <source>
        <dbReference type="ARBA" id="ARBA00018874"/>
    </source>
</evidence>
<evidence type="ECO:0000313" key="7">
    <source>
        <dbReference type="EMBL" id="CDW27260.1"/>
    </source>
</evidence>
<dbReference type="PANTHER" id="PTHR13292:SF0">
    <property type="entry name" value="AUTOPHAGY-RELATED PROTEIN 101"/>
    <property type="match status" value="1"/>
</dbReference>
<sequence length="227" mass="26255">MNARSQVFEISVEARQVEEAVLSLFHTVLFHRTFGKFNYQEESSYYMGNIGYEDVDCDYIDHTYVRAQSPGLDRTLREEVAAFSNDLRQIEYGSSGVANSNVRSGQVSLEFFQKRPTRWPFTSDSIPWEVWTIRTDLLHFNNEADRVRWQERVGEMLSDKVIYIAEVMNKHDFVPKMPTQGDIELVFDTSYVDVQPYLFKISYSTSGPNSPSVSTAVRRLFKDSLAI</sequence>
<dbReference type="EMBL" id="HACA01009899">
    <property type="protein sequence ID" value="CDW27260.1"/>
    <property type="molecule type" value="Transcribed_RNA"/>
</dbReference>
<name>D3PGJ2_LEPSM</name>
<dbReference type="Proteomes" id="UP000675881">
    <property type="component" value="Chromosome 11"/>
</dbReference>
<dbReference type="EMBL" id="BT121119">
    <property type="protein sequence ID" value="ADD38049.1"/>
    <property type="molecule type" value="mRNA"/>
</dbReference>
<evidence type="ECO:0000313" key="6">
    <source>
        <dbReference type="EMBL" id="CAF2808214.1"/>
    </source>
</evidence>
<evidence type="ECO:0000313" key="4">
    <source>
        <dbReference type="EMBL" id="ADD24388.1"/>
    </source>
</evidence>
<evidence type="ECO:0000313" key="8">
    <source>
        <dbReference type="Proteomes" id="UP000675881"/>
    </source>
</evidence>